<comment type="caution">
    <text evidence="12">The sequence shown here is derived from an EMBL/GenBank/DDBJ whole genome shotgun (WGS) entry which is preliminary data.</text>
</comment>
<proteinExistence type="predicted"/>
<dbReference type="PANTHER" id="PTHR15822">
    <property type="entry name" value="TRAF AND TNF RECEPTOR-ASSOCIATED PROTEIN"/>
    <property type="match status" value="1"/>
</dbReference>
<evidence type="ECO:0000313" key="13">
    <source>
        <dbReference type="Proteomes" id="UP001159428"/>
    </source>
</evidence>
<gene>
    <name evidence="12" type="ORF">PMEA_00022922</name>
</gene>
<dbReference type="SUPFAM" id="SSF56219">
    <property type="entry name" value="DNase I-like"/>
    <property type="match status" value="1"/>
</dbReference>
<evidence type="ECO:0000313" key="12">
    <source>
        <dbReference type="EMBL" id="CAH3146299.1"/>
    </source>
</evidence>
<evidence type="ECO:0000256" key="1">
    <source>
        <dbReference type="ARBA" id="ARBA00001936"/>
    </source>
</evidence>
<comment type="subcellular location">
    <subcellularLocation>
        <location evidence="3">Nucleus</location>
        <location evidence="3">PML body</location>
    </subcellularLocation>
</comment>
<dbReference type="InterPro" id="IPR051547">
    <property type="entry name" value="TDP2-like"/>
</dbReference>
<dbReference type="InterPro" id="IPR005135">
    <property type="entry name" value="Endo/exonuclease/phosphatase"/>
</dbReference>
<evidence type="ECO:0000256" key="9">
    <source>
        <dbReference type="ARBA" id="ARBA00023204"/>
    </source>
</evidence>
<accession>A0AAU9XF44</accession>
<comment type="cofactor">
    <cofactor evidence="2">
        <name>Mg(2+)</name>
        <dbReference type="ChEBI" id="CHEBI:18420"/>
    </cofactor>
</comment>
<keyword evidence="4" id="KW-0540">Nuclease</keyword>
<evidence type="ECO:0000256" key="3">
    <source>
        <dbReference type="ARBA" id="ARBA00004322"/>
    </source>
</evidence>
<evidence type="ECO:0000256" key="8">
    <source>
        <dbReference type="ARBA" id="ARBA00022842"/>
    </source>
</evidence>
<comment type="cofactor">
    <cofactor evidence="1">
        <name>Mn(2+)</name>
        <dbReference type="ChEBI" id="CHEBI:29035"/>
    </cofactor>
</comment>
<protein>
    <recommendedName>
        <fullName evidence="11">Endonuclease/exonuclease/phosphatase domain-containing protein</fullName>
    </recommendedName>
</protein>
<dbReference type="GO" id="GO:0006302">
    <property type="term" value="P:double-strand break repair"/>
    <property type="evidence" value="ECO:0007669"/>
    <property type="project" value="TreeGrafter"/>
</dbReference>
<dbReference type="Gene3D" id="3.60.10.10">
    <property type="entry name" value="Endonuclease/exonuclease/phosphatase"/>
    <property type="match status" value="1"/>
</dbReference>
<keyword evidence="13" id="KW-1185">Reference proteome</keyword>
<organism evidence="12 13">
    <name type="scientific">Pocillopora meandrina</name>
    <dbReference type="NCBI Taxonomy" id="46732"/>
    <lineage>
        <taxon>Eukaryota</taxon>
        <taxon>Metazoa</taxon>
        <taxon>Cnidaria</taxon>
        <taxon>Anthozoa</taxon>
        <taxon>Hexacorallia</taxon>
        <taxon>Scleractinia</taxon>
        <taxon>Astrocoeniina</taxon>
        <taxon>Pocilloporidae</taxon>
        <taxon>Pocillopora</taxon>
    </lineage>
</organism>
<sequence length="317" mass="36801">MSANYIPRGPLLILAVLIIAVFVLRSFFGAPKFGRKYSAVFMLTFNIWFSPDKMAERMEALGKIVQDLKPDILTFQEVTRVNLGLLRKQPWFSRYHLTPPDAERHPGYFVVILSRFPIEKWQTYPFEDSPYQRELLTAEIKFNLAPKTPKFVIATTHLEHSGRFSKLREKHLKETVKMLSTFGNVCVMGDMNLERQFDGDVVLPVQWIDAWLAIPGHTDSNGYTWDERRNPFIVRERESTLKDRLDRVFCKLSGFKVKEVTVVDDRMTKSGVLPSDHFGIFTVLEASKKTSYNKKNSQAEKGVYFKRPRGWEELINL</sequence>
<name>A0AAU9XF44_9CNID</name>
<dbReference type="GO" id="GO:0003697">
    <property type="term" value="F:single-stranded DNA binding"/>
    <property type="evidence" value="ECO:0007669"/>
    <property type="project" value="TreeGrafter"/>
</dbReference>
<keyword evidence="8" id="KW-0460">Magnesium</keyword>
<dbReference type="GO" id="GO:0070260">
    <property type="term" value="F:5'-tyrosyl-DNA phosphodiesterase activity"/>
    <property type="evidence" value="ECO:0007669"/>
    <property type="project" value="TreeGrafter"/>
</dbReference>
<evidence type="ECO:0000259" key="11">
    <source>
        <dbReference type="Pfam" id="PF03372"/>
    </source>
</evidence>
<dbReference type="GO" id="GO:0004518">
    <property type="term" value="F:nuclease activity"/>
    <property type="evidence" value="ECO:0007669"/>
    <property type="project" value="UniProtKB-KW"/>
</dbReference>
<keyword evidence="7" id="KW-0378">Hydrolase</keyword>
<dbReference type="GO" id="GO:0005737">
    <property type="term" value="C:cytoplasm"/>
    <property type="evidence" value="ECO:0007669"/>
    <property type="project" value="TreeGrafter"/>
</dbReference>
<dbReference type="GO" id="GO:0046872">
    <property type="term" value="F:metal ion binding"/>
    <property type="evidence" value="ECO:0007669"/>
    <property type="project" value="UniProtKB-KW"/>
</dbReference>
<evidence type="ECO:0000256" key="2">
    <source>
        <dbReference type="ARBA" id="ARBA00001946"/>
    </source>
</evidence>
<evidence type="ECO:0000256" key="10">
    <source>
        <dbReference type="ARBA" id="ARBA00023242"/>
    </source>
</evidence>
<dbReference type="EMBL" id="CALNXJ010000041">
    <property type="protein sequence ID" value="CAH3146299.1"/>
    <property type="molecule type" value="Genomic_DNA"/>
</dbReference>
<evidence type="ECO:0000256" key="5">
    <source>
        <dbReference type="ARBA" id="ARBA00022723"/>
    </source>
</evidence>
<feature type="domain" description="Endonuclease/exonuclease/phosphatase" evidence="11">
    <location>
        <begin position="43"/>
        <end position="277"/>
    </location>
</feature>
<dbReference type="AlphaFoldDB" id="A0AAU9XF44"/>
<dbReference type="Pfam" id="PF03372">
    <property type="entry name" value="Exo_endo_phos"/>
    <property type="match status" value="1"/>
</dbReference>
<evidence type="ECO:0000256" key="4">
    <source>
        <dbReference type="ARBA" id="ARBA00022722"/>
    </source>
</evidence>
<reference evidence="12 13" key="1">
    <citation type="submission" date="2022-05" db="EMBL/GenBank/DDBJ databases">
        <authorList>
            <consortium name="Genoscope - CEA"/>
            <person name="William W."/>
        </authorList>
    </citation>
    <scope>NUCLEOTIDE SEQUENCE [LARGE SCALE GENOMIC DNA]</scope>
</reference>
<keyword evidence="5" id="KW-0479">Metal-binding</keyword>
<dbReference type="PANTHER" id="PTHR15822:SF4">
    <property type="entry name" value="TYROSYL-DNA PHOSPHODIESTERASE 2"/>
    <property type="match status" value="1"/>
</dbReference>
<dbReference type="Proteomes" id="UP001159428">
    <property type="component" value="Unassembled WGS sequence"/>
</dbReference>
<evidence type="ECO:0000256" key="6">
    <source>
        <dbReference type="ARBA" id="ARBA00022763"/>
    </source>
</evidence>
<dbReference type="GO" id="GO:0016605">
    <property type="term" value="C:PML body"/>
    <property type="evidence" value="ECO:0007669"/>
    <property type="project" value="UniProtKB-SubCell"/>
</dbReference>
<dbReference type="CDD" id="cd09080">
    <property type="entry name" value="TDP2"/>
    <property type="match status" value="1"/>
</dbReference>
<keyword evidence="9" id="KW-0234">DNA repair</keyword>
<keyword evidence="10" id="KW-0539">Nucleus</keyword>
<dbReference type="InterPro" id="IPR036691">
    <property type="entry name" value="Endo/exonu/phosph_ase_sf"/>
</dbReference>
<keyword evidence="6" id="KW-0227">DNA damage</keyword>
<evidence type="ECO:0000256" key="7">
    <source>
        <dbReference type="ARBA" id="ARBA00022801"/>
    </source>
</evidence>